<dbReference type="Proteomes" id="UP000198727">
    <property type="component" value="Unassembled WGS sequence"/>
</dbReference>
<dbReference type="InterPro" id="IPR031325">
    <property type="entry name" value="RHS_repeat"/>
</dbReference>
<feature type="domain" description="Teneurin-like YD-shell" evidence="4">
    <location>
        <begin position="488"/>
        <end position="589"/>
    </location>
</feature>
<dbReference type="Gene3D" id="1.20.1260.20">
    <property type="entry name" value="PPE superfamily"/>
    <property type="match status" value="1"/>
</dbReference>
<evidence type="ECO:0000256" key="2">
    <source>
        <dbReference type="SAM" id="MobiDB-lite"/>
    </source>
</evidence>
<dbReference type="InterPro" id="IPR006530">
    <property type="entry name" value="YD"/>
</dbReference>
<dbReference type="InterPro" id="IPR032721">
    <property type="entry name" value="Toxin-deaminase"/>
</dbReference>
<dbReference type="InterPro" id="IPR038332">
    <property type="entry name" value="PPE_sf"/>
</dbReference>
<keyword evidence="6" id="KW-1185">Reference proteome</keyword>
<dbReference type="PANTHER" id="PTHR32305:SF15">
    <property type="entry name" value="PROTEIN RHSA-RELATED"/>
    <property type="match status" value="1"/>
</dbReference>
<dbReference type="InterPro" id="IPR045351">
    <property type="entry name" value="DUF6531"/>
</dbReference>
<sequence length="1509" mass="164746">MPEGNPLVAQPRSQTTAVTGIGIAESAADLANGVADGSWVEAGLGVVGVGLEVLSMVIDPIGTLLQYGVSWLIEHVQPLKEALDWLAGDPPVIQSFSETWANVAAEVNTVAGDLANEVDAGTSGWRGDAADAYRQAGAEQADALAGAATLADGISTGVMIMGTVVAAVRELVRDLVAELVGKLITWALEAAATLGFATPAIAVQATAAITKAVNRISEFIRKLLKTISNVTPRIRKIVDKLGEIIKKLAKLARRAGGGGGTTPSAAPSGPKVDAPTVRTPDGGTTPSSATTPSSTPDAPTTPSGTRSPDTPGPTRSPDGTSPSGTGPDSPPGGRSPDGTQRSSAGSSTPSRPDNPHDTKTPEGSRNTCNDPIDIATGEVVAGQVDVELPGVLPLVLRRTHVSSYRVGRSFGRSWASTLDQRLEFDDQGVVYVAEDGMLLVYPATTNTEAVLPRVGPRWPLCRTAEGYTITRRDSGQTLHFPAGPTEAPLTAVGDRNGNRIDFDRDSEGMVASVRHSGGYRIDVDIAGSRVRELRLRGASGPDVPLVRFGYDDAGHLTEVRNSSNRPMRFSYDTAGRLTQWTDRNGEWYRYFYDADGRCIANQGSGGFLNGTFSYERENLVTRFTDALGHTTIYQLNAANQVVAETDPLGNTTRQEWDELDRLCSRTDPLGRTTRFDYDDAGDLVAIVRPDGSRTEVEYTEDGSPTVVVDPDGGTWHREHDERGNVVAVTDPAGAVTRYDYDELGRVRRVTDALGNVREVVTDAAGLPIAVTDSLGATTRYDRDQFGRIVAVTDPMGGVTRFSWTVEGRLLSRTRPDGGTERWRYDGEGNQIEHVDVLGRAFRSETTHFDLPATQTRPDGSRTTFTYDADLRVVAVDDAAGLSWRYTYDAAGRLVRETDSSGRELRYTYDAAGQLVERVNGAGQVTRFHYDELGNLVRRESADTTAEFRYDPIGRMVRAVNGAADVEFHRDPVGRVLVETINGRAVRSTYDAVGRRVRRVTPTGSVSGWDYDGNGRHVTLRTAGRTMMFGFDAAGREVERLLDTGTVLAQSWDANHRLVAQTVSTVANRGPKSHRASLVQHREYRYHADGQLALVADQLAGTRRFELDRLGRVSAVAGQGWRERYAYDAVGNTVLASWPGAEESQGEREYAGTMVRRAGRVHYRRDAQGRITVRQKRRLSAKPDTWHYTWDSEDRLVAVVTPDGSRWRYSYDALGRRVGKERLGPDGTVLEAVHFVWDGIQLAEQIDTGGRATTWNFEPETFRPLAQVERVRSAELPQEWVDEQFYSIVTDLIGTPTELLYENGEIAWTQRTTVWGKALARLDYTASTPLRFPGQYHDPETGLNYNFQRYYDPEIGQYVSPDPLGAAPGPNPYGYAPNPLVEADPLGLSPCPREQIDNYRERNQVGKSKNIAIARYEIDGVSGESIGVSGKHQYPGSVPMPESSRFDPGWKQADSEWKMLEDIAKNLDPSAKGRIHIYSERPVCDPCQGVIRQFREAFPNIEVTYSDYGR</sequence>
<feature type="domain" description="Teneurin-like YD-shell" evidence="4">
    <location>
        <begin position="1103"/>
        <end position="1361"/>
    </location>
</feature>
<feature type="compositionally biased region" description="Low complexity" evidence="2">
    <location>
        <begin position="279"/>
        <end position="339"/>
    </location>
</feature>
<organism evidence="5 6">
    <name type="scientific">Amycolatopsis arida</name>
    <dbReference type="NCBI Taxonomy" id="587909"/>
    <lineage>
        <taxon>Bacteria</taxon>
        <taxon>Bacillati</taxon>
        <taxon>Actinomycetota</taxon>
        <taxon>Actinomycetes</taxon>
        <taxon>Pseudonocardiales</taxon>
        <taxon>Pseudonocardiaceae</taxon>
        <taxon>Amycolatopsis</taxon>
    </lineage>
</organism>
<dbReference type="Pfam" id="PF20148">
    <property type="entry name" value="DUF6531"/>
    <property type="match status" value="1"/>
</dbReference>
<dbReference type="RefSeq" id="WP_092529009.1">
    <property type="nucleotide sequence ID" value="NZ_FOWW01000002.1"/>
</dbReference>
<dbReference type="SUPFAM" id="SSF140453">
    <property type="entry name" value="EsxAB dimer-like"/>
    <property type="match status" value="1"/>
</dbReference>
<accession>A0A1I5PEZ8</accession>
<dbReference type="Pfam" id="PF14424">
    <property type="entry name" value="Toxin-deaminase"/>
    <property type="match status" value="1"/>
</dbReference>
<proteinExistence type="predicted"/>
<dbReference type="NCBIfam" id="TIGR01643">
    <property type="entry name" value="YD_repeat_2x"/>
    <property type="match status" value="12"/>
</dbReference>
<evidence type="ECO:0000313" key="5">
    <source>
        <dbReference type="EMBL" id="SFP32563.1"/>
    </source>
</evidence>
<evidence type="ECO:0000256" key="1">
    <source>
        <dbReference type="ARBA" id="ARBA00022737"/>
    </source>
</evidence>
<dbReference type="InterPro" id="IPR036689">
    <property type="entry name" value="ESAT-6-like_sf"/>
</dbReference>
<evidence type="ECO:0000259" key="4">
    <source>
        <dbReference type="Pfam" id="PF25023"/>
    </source>
</evidence>
<dbReference type="SUPFAM" id="SSF63829">
    <property type="entry name" value="Calcium-dependent phosphotriesterase"/>
    <property type="match status" value="2"/>
</dbReference>
<dbReference type="Pfam" id="PF05593">
    <property type="entry name" value="RHS_repeat"/>
    <property type="match status" value="5"/>
</dbReference>
<gene>
    <name evidence="5" type="ORF">SAMN05421810_102265</name>
</gene>
<keyword evidence="1" id="KW-0677">Repeat</keyword>
<dbReference type="InterPro" id="IPR050708">
    <property type="entry name" value="T6SS_VgrG/RHS"/>
</dbReference>
<dbReference type="STRING" id="587909.SAMN05421810_102265"/>
<name>A0A1I5PEZ8_9PSEU</name>
<dbReference type="InterPro" id="IPR056823">
    <property type="entry name" value="TEN-like_YD-shell"/>
</dbReference>
<dbReference type="PANTHER" id="PTHR32305">
    <property type="match status" value="1"/>
</dbReference>
<evidence type="ECO:0000313" key="6">
    <source>
        <dbReference type="Proteomes" id="UP000198727"/>
    </source>
</evidence>
<reference evidence="6" key="1">
    <citation type="submission" date="2016-10" db="EMBL/GenBank/DDBJ databases">
        <authorList>
            <person name="Varghese N."/>
            <person name="Submissions S."/>
        </authorList>
    </citation>
    <scope>NUCLEOTIDE SEQUENCE [LARGE SCALE GENOMIC DNA]</scope>
    <source>
        <strain evidence="6">CGMCC 4.5579</strain>
    </source>
</reference>
<dbReference type="NCBIfam" id="TIGR03696">
    <property type="entry name" value="Rhs_assc_core"/>
    <property type="match status" value="1"/>
</dbReference>
<protein>
    <submittedName>
        <fullName evidence="5">RHS repeat-associated core domain-containing protein</fullName>
    </submittedName>
</protein>
<feature type="domain" description="DUF6531" evidence="3">
    <location>
        <begin position="370"/>
        <end position="441"/>
    </location>
</feature>
<dbReference type="Gene3D" id="2.180.10.10">
    <property type="entry name" value="RHS repeat-associated core"/>
    <property type="match status" value="3"/>
</dbReference>
<dbReference type="OrthoDB" id="4981820at2"/>
<evidence type="ECO:0000259" key="3">
    <source>
        <dbReference type="Pfam" id="PF20148"/>
    </source>
</evidence>
<dbReference type="Pfam" id="PF25023">
    <property type="entry name" value="TEN_YD-shell"/>
    <property type="match status" value="3"/>
</dbReference>
<dbReference type="EMBL" id="FOWW01000002">
    <property type="protein sequence ID" value="SFP32563.1"/>
    <property type="molecule type" value="Genomic_DNA"/>
</dbReference>
<dbReference type="InterPro" id="IPR022385">
    <property type="entry name" value="Rhs_assc_core"/>
</dbReference>
<feature type="region of interest" description="Disordered" evidence="2">
    <location>
        <begin position="252"/>
        <end position="371"/>
    </location>
</feature>
<feature type="compositionally biased region" description="Polar residues" evidence="2">
    <location>
        <begin position="340"/>
        <end position="351"/>
    </location>
</feature>
<feature type="compositionally biased region" description="Basic and acidic residues" evidence="2">
    <location>
        <begin position="353"/>
        <end position="362"/>
    </location>
</feature>
<feature type="domain" description="Teneurin-like YD-shell" evidence="4">
    <location>
        <begin position="861"/>
        <end position="987"/>
    </location>
</feature>